<accession>A0ABU2M3K7</accession>
<dbReference type="Proteomes" id="UP001183420">
    <property type="component" value="Unassembled WGS sequence"/>
</dbReference>
<proteinExistence type="predicted"/>
<keyword evidence="2" id="KW-1185">Reference proteome</keyword>
<evidence type="ECO:0000313" key="1">
    <source>
        <dbReference type="EMBL" id="MDT0323937.1"/>
    </source>
</evidence>
<comment type="caution">
    <text evidence="1">The sequence shown here is derived from an EMBL/GenBank/DDBJ whole genome shotgun (WGS) entry which is preliminary data.</text>
</comment>
<organism evidence="1 2">
    <name type="scientific">Streptomyces millisiae</name>
    <dbReference type="NCBI Taxonomy" id="3075542"/>
    <lineage>
        <taxon>Bacteria</taxon>
        <taxon>Bacillati</taxon>
        <taxon>Actinomycetota</taxon>
        <taxon>Actinomycetes</taxon>
        <taxon>Kitasatosporales</taxon>
        <taxon>Streptomycetaceae</taxon>
        <taxon>Streptomyces</taxon>
    </lineage>
</organism>
<feature type="non-terminal residue" evidence="1">
    <location>
        <position position="117"/>
    </location>
</feature>
<sequence length="117" mass="13040">MHVADFTCVELIHRPRRDQLASDVRNQPGEHQIAGTLSYRSVKSEIVGDPTTHIKRLVVFVRSIIVHALCHLHDLIELLITRPDCAHLGRCDLHQSPDLVEVGGSRASQLLARNGVL</sequence>
<name>A0ABU2M3K7_9ACTN</name>
<dbReference type="EMBL" id="JAVREM010000372">
    <property type="protein sequence ID" value="MDT0323937.1"/>
    <property type="molecule type" value="Genomic_DNA"/>
</dbReference>
<protein>
    <submittedName>
        <fullName evidence="1">Uncharacterized protein</fullName>
    </submittedName>
</protein>
<evidence type="ECO:0000313" key="2">
    <source>
        <dbReference type="Proteomes" id="UP001183420"/>
    </source>
</evidence>
<gene>
    <name evidence="1" type="ORF">RNC47_37150</name>
</gene>
<reference evidence="2" key="1">
    <citation type="submission" date="2023-07" db="EMBL/GenBank/DDBJ databases">
        <title>30 novel species of actinomycetes from the DSMZ collection.</title>
        <authorList>
            <person name="Nouioui I."/>
        </authorList>
    </citation>
    <scope>NUCLEOTIDE SEQUENCE [LARGE SCALE GENOMIC DNA]</scope>
    <source>
        <strain evidence="2">DSM 44918</strain>
    </source>
</reference>